<dbReference type="PIRSF" id="PIRSF019455">
    <property type="entry name" value="CopR_AtkY"/>
    <property type="match status" value="1"/>
</dbReference>
<proteinExistence type="inferred from homology"/>
<accession>A0A510JA91</accession>
<sequence length="161" mass="18923">MEENNNCHITGAEWEIMRVVWANEEVTSKFVSQILGGKMQWKHTTVKTLLNRLLEKNVLKKRENGNKYIYYTEYNEHEIAGKYVTETFDRICKTKLGEMIKELIEKNLLSRNDLESIEKVVKEKKKNAPEKIKCMCIEGQCNCSEHTKNKHYEGNNCCEDN</sequence>
<dbReference type="RefSeq" id="WP_026737413.1">
    <property type="nucleotide sequence ID" value="NZ_AP019822.1"/>
</dbReference>
<dbReference type="GO" id="GO:0045892">
    <property type="term" value="P:negative regulation of DNA-templated transcription"/>
    <property type="evidence" value="ECO:0007669"/>
    <property type="project" value="InterPro"/>
</dbReference>
<dbReference type="Gene3D" id="1.10.10.10">
    <property type="entry name" value="Winged helix-like DNA-binding domain superfamily/Winged helix DNA-binding domain"/>
    <property type="match status" value="1"/>
</dbReference>
<dbReference type="AlphaFoldDB" id="A0A510JA91"/>
<reference evidence="5 6" key="1">
    <citation type="submission" date="2019-07" db="EMBL/GenBank/DDBJ databases">
        <title>Complete Genome Sequence of Leptotrichia goodfellowii Strain JCM 16774.</title>
        <authorList>
            <person name="Watanabe S."/>
            <person name="Cui L."/>
        </authorList>
    </citation>
    <scope>NUCLEOTIDE SEQUENCE [LARGE SCALE GENOMIC DNA]</scope>
    <source>
        <strain evidence="5 6">JCM16774</strain>
    </source>
</reference>
<organism evidence="5 6">
    <name type="scientific">Pseudoleptotrichia goodfellowii</name>
    <dbReference type="NCBI Taxonomy" id="157692"/>
    <lineage>
        <taxon>Bacteria</taxon>
        <taxon>Fusobacteriati</taxon>
        <taxon>Fusobacteriota</taxon>
        <taxon>Fusobacteriia</taxon>
        <taxon>Fusobacteriales</taxon>
        <taxon>Leptotrichiaceae</taxon>
        <taxon>Pseudoleptotrichia</taxon>
    </lineage>
</organism>
<name>A0A510JA91_9FUSO</name>
<comment type="similarity">
    <text evidence="1">Belongs to the BlaI transcriptional regulatory family.</text>
</comment>
<dbReference type="Pfam" id="PF03965">
    <property type="entry name" value="Penicillinase_R"/>
    <property type="match status" value="1"/>
</dbReference>
<gene>
    <name evidence="5" type="ORF">JCM16774_0927</name>
</gene>
<dbReference type="Proteomes" id="UP000321606">
    <property type="component" value="Chromosome"/>
</dbReference>
<protein>
    <submittedName>
        <fullName evidence="5">Copper transport repressor, CopY/TcrY family</fullName>
    </submittedName>
</protein>
<evidence type="ECO:0000256" key="3">
    <source>
        <dbReference type="ARBA" id="ARBA00023125"/>
    </source>
</evidence>
<dbReference type="OrthoDB" id="1849040at2"/>
<keyword evidence="3" id="KW-0238">DNA-binding</keyword>
<dbReference type="SUPFAM" id="SSF46785">
    <property type="entry name" value="Winged helix' DNA-binding domain"/>
    <property type="match status" value="1"/>
</dbReference>
<dbReference type="InterPro" id="IPR014071">
    <property type="entry name" value="Cu_transp_CopY/TcrY"/>
</dbReference>
<dbReference type="KEGG" id="lgo:JCM16774_0927"/>
<dbReference type="InterPro" id="IPR005650">
    <property type="entry name" value="BlaI_family"/>
</dbReference>
<dbReference type="InterPro" id="IPR036388">
    <property type="entry name" value="WH-like_DNA-bd_sf"/>
</dbReference>
<evidence type="ECO:0000313" key="6">
    <source>
        <dbReference type="Proteomes" id="UP000321606"/>
    </source>
</evidence>
<dbReference type="GO" id="GO:0003677">
    <property type="term" value="F:DNA binding"/>
    <property type="evidence" value="ECO:0007669"/>
    <property type="project" value="UniProtKB-KW"/>
</dbReference>
<evidence type="ECO:0000256" key="1">
    <source>
        <dbReference type="ARBA" id="ARBA00011046"/>
    </source>
</evidence>
<keyword evidence="2" id="KW-0805">Transcription regulation</keyword>
<evidence type="ECO:0000256" key="2">
    <source>
        <dbReference type="ARBA" id="ARBA00023015"/>
    </source>
</evidence>
<dbReference type="InterPro" id="IPR036390">
    <property type="entry name" value="WH_DNA-bd_sf"/>
</dbReference>
<dbReference type="STRING" id="714315.GCA_000516535_00919"/>
<keyword evidence="4" id="KW-0804">Transcription</keyword>
<evidence type="ECO:0000313" key="5">
    <source>
        <dbReference type="EMBL" id="BBM35996.1"/>
    </source>
</evidence>
<evidence type="ECO:0000256" key="4">
    <source>
        <dbReference type="ARBA" id="ARBA00023163"/>
    </source>
</evidence>
<dbReference type="EMBL" id="AP019822">
    <property type="protein sequence ID" value="BBM35996.1"/>
    <property type="molecule type" value="Genomic_DNA"/>
</dbReference>
<dbReference type="NCBIfam" id="TIGR02698">
    <property type="entry name" value="CopY_TcrY"/>
    <property type="match status" value="1"/>
</dbReference>